<dbReference type="Proteomes" id="UP001589854">
    <property type="component" value="Unassembled WGS sequence"/>
</dbReference>
<dbReference type="SUPFAM" id="SSF101386">
    <property type="entry name" value="all-alpha NTP pyrophosphatases"/>
    <property type="match status" value="1"/>
</dbReference>
<protein>
    <submittedName>
        <fullName evidence="1">Pyrophosphatase</fullName>
    </submittedName>
</protein>
<dbReference type="Gene3D" id="1.10.287.1080">
    <property type="entry name" value="MazG-like"/>
    <property type="match status" value="1"/>
</dbReference>
<dbReference type="PANTHER" id="PTHR42702:SF1">
    <property type="entry name" value="REGULATORY PROTEIN FOR BETA-LACTAMASE"/>
    <property type="match status" value="1"/>
</dbReference>
<evidence type="ECO:0000313" key="2">
    <source>
        <dbReference type="Proteomes" id="UP001589854"/>
    </source>
</evidence>
<dbReference type="EMBL" id="JBHLVO010000011">
    <property type="protein sequence ID" value="MFC0272528.1"/>
    <property type="molecule type" value="Genomic_DNA"/>
</dbReference>
<comment type="caution">
    <text evidence="1">The sequence shown here is derived from an EMBL/GenBank/DDBJ whole genome shotgun (WGS) entry which is preliminary data.</text>
</comment>
<dbReference type="PIRSF" id="PIRSF036521">
    <property type="entry name" value="UCP036521_pph"/>
    <property type="match status" value="1"/>
</dbReference>
<dbReference type="InterPro" id="IPR011411">
    <property type="entry name" value="MazG-related_YvdC"/>
</dbReference>
<sequence>MNLALFQKYVESFCKEKGFEGVTIEQRMLFLQTEVGELAKEVLLHPHTSINDRDELKTRIGLEMFDIIWNVAELANKFDIDLEAAFKEKMEINRDRVW</sequence>
<name>A0ABV6GFR5_9BACI</name>
<evidence type="ECO:0000313" key="1">
    <source>
        <dbReference type="EMBL" id="MFC0272528.1"/>
    </source>
</evidence>
<dbReference type="PANTHER" id="PTHR42702">
    <property type="entry name" value="NUCLEOTIDE PYROPHOSPHOHYDROLASE"/>
    <property type="match status" value="1"/>
</dbReference>
<accession>A0ABV6GFR5</accession>
<dbReference type="RefSeq" id="WP_378934943.1">
    <property type="nucleotide sequence ID" value="NZ_JBHLVO010000011.1"/>
</dbReference>
<keyword evidence="2" id="KW-1185">Reference proteome</keyword>
<gene>
    <name evidence="1" type="ORF">ACFFIX_13895</name>
</gene>
<reference evidence="1 2" key="1">
    <citation type="submission" date="2024-09" db="EMBL/GenBank/DDBJ databases">
        <authorList>
            <person name="Sun Q."/>
            <person name="Mori K."/>
        </authorList>
    </citation>
    <scope>NUCLEOTIDE SEQUENCE [LARGE SCALE GENOMIC DNA]</scope>
    <source>
        <strain evidence="1 2">CCM 7228</strain>
    </source>
</reference>
<proteinExistence type="predicted"/>
<organism evidence="1 2">
    <name type="scientific">Metabacillus herbersteinensis</name>
    <dbReference type="NCBI Taxonomy" id="283816"/>
    <lineage>
        <taxon>Bacteria</taxon>
        <taxon>Bacillati</taxon>
        <taxon>Bacillota</taxon>
        <taxon>Bacilli</taxon>
        <taxon>Bacillales</taxon>
        <taxon>Bacillaceae</taxon>
        <taxon>Metabacillus</taxon>
    </lineage>
</organism>